<evidence type="ECO:0000256" key="4">
    <source>
        <dbReference type="ARBA" id="ARBA00022777"/>
    </source>
</evidence>
<evidence type="ECO:0000256" key="6">
    <source>
        <dbReference type="ARBA" id="ARBA00047615"/>
    </source>
</evidence>
<dbReference type="PANTHER" id="PTHR21299">
    <property type="entry name" value="CYTIDYLATE KINASE/PANTOATE-BETA-ALANINE LIGASE"/>
    <property type="match status" value="1"/>
</dbReference>
<evidence type="ECO:0000256" key="9">
    <source>
        <dbReference type="SAM" id="Coils"/>
    </source>
</evidence>
<keyword evidence="8" id="KW-0963">Cytoplasm</keyword>
<name>A0ABR7FZJ1_9FIRM</name>
<reference evidence="11 12" key="1">
    <citation type="submission" date="2020-08" db="EMBL/GenBank/DDBJ databases">
        <title>Genome public.</title>
        <authorList>
            <person name="Liu C."/>
            <person name="Sun Q."/>
        </authorList>
    </citation>
    <scope>NUCLEOTIDE SEQUENCE [LARGE SCALE GENOMIC DNA]</scope>
    <source>
        <strain evidence="11 12">NSJ-43</strain>
    </source>
</reference>
<dbReference type="EC" id="2.7.4.25" evidence="8"/>
<keyword evidence="5 8" id="KW-0067">ATP-binding</keyword>
<sequence length="221" mass="24734">MSYSVAIDGPAGAGKSTIAKLLAKKMGYIYVDTGAMYRAMAVYFVQNNVNPDDEREINAAVTGVNITIEYMDGVQQVILNGDNVTGMLRTEEIGSMASKTSKYAAVRRKLVELQRELAKKTDVIMDGRDIGTTVLPDAFCKIYLTASVDARAKRRYDELAQKGEKCDYDIIKKDIEQRDYQDMHREISPLKQADDAVLVDTSDMNIEQVVECIENIINERK</sequence>
<dbReference type="Proteomes" id="UP000628463">
    <property type="component" value="Unassembled WGS sequence"/>
</dbReference>
<dbReference type="HAMAP" id="MF_00238">
    <property type="entry name" value="Cytidyl_kinase_type1"/>
    <property type="match status" value="1"/>
</dbReference>
<dbReference type="SUPFAM" id="SSF52540">
    <property type="entry name" value="P-loop containing nucleoside triphosphate hydrolases"/>
    <property type="match status" value="1"/>
</dbReference>
<comment type="caution">
    <text evidence="11">The sequence shown here is derived from an EMBL/GenBank/DDBJ whole genome shotgun (WGS) entry which is preliminary data.</text>
</comment>
<evidence type="ECO:0000256" key="8">
    <source>
        <dbReference type="HAMAP-Rule" id="MF_00238"/>
    </source>
</evidence>
<evidence type="ECO:0000313" key="11">
    <source>
        <dbReference type="EMBL" id="MBC5679891.1"/>
    </source>
</evidence>
<evidence type="ECO:0000256" key="2">
    <source>
        <dbReference type="ARBA" id="ARBA00022679"/>
    </source>
</evidence>
<keyword evidence="9" id="KW-0175">Coiled coil</keyword>
<evidence type="ECO:0000256" key="7">
    <source>
        <dbReference type="ARBA" id="ARBA00048478"/>
    </source>
</evidence>
<comment type="similarity">
    <text evidence="1 8">Belongs to the cytidylate kinase family. Type 1 subfamily.</text>
</comment>
<dbReference type="Gene3D" id="3.40.50.300">
    <property type="entry name" value="P-loop containing nucleotide triphosphate hydrolases"/>
    <property type="match status" value="1"/>
</dbReference>
<dbReference type="NCBIfam" id="TIGR00017">
    <property type="entry name" value="cmk"/>
    <property type="match status" value="1"/>
</dbReference>
<keyword evidence="3 8" id="KW-0547">Nucleotide-binding</keyword>
<comment type="catalytic activity">
    <reaction evidence="7 8">
        <text>CMP + ATP = CDP + ADP</text>
        <dbReference type="Rhea" id="RHEA:11600"/>
        <dbReference type="ChEBI" id="CHEBI:30616"/>
        <dbReference type="ChEBI" id="CHEBI:58069"/>
        <dbReference type="ChEBI" id="CHEBI:60377"/>
        <dbReference type="ChEBI" id="CHEBI:456216"/>
        <dbReference type="EC" id="2.7.4.25"/>
    </reaction>
</comment>
<dbReference type="RefSeq" id="WP_021865353.1">
    <property type="nucleotide sequence ID" value="NZ_JACOPD010000002.1"/>
</dbReference>
<dbReference type="InterPro" id="IPR027417">
    <property type="entry name" value="P-loop_NTPase"/>
</dbReference>
<keyword evidence="4 8" id="KW-0418">Kinase</keyword>
<evidence type="ECO:0000259" key="10">
    <source>
        <dbReference type="Pfam" id="PF02224"/>
    </source>
</evidence>
<evidence type="ECO:0000313" key="12">
    <source>
        <dbReference type="Proteomes" id="UP000628463"/>
    </source>
</evidence>
<dbReference type="InterPro" id="IPR003136">
    <property type="entry name" value="Cytidylate_kin"/>
</dbReference>
<evidence type="ECO:0000256" key="3">
    <source>
        <dbReference type="ARBA" id="ARBA00022741"/>
    </source>
</evidence>
<feature type="binding site" evidence="8">
    <location>
        <begin position="9"/>
        <end position="17"/>
    </location>
    <ligand>
        <name>ATP</name>
        <dbReference type="ChEBI" id="CHEBI:30616"/>
    </ligand>
</feature>
<dbReference type="PANTHER" id="PTHR21299:SF2">
    <property type="entry name" value="CYTIDYLATE KINASE"/>
    <property type="match status" value="1"/>
</dbReference>
<accession>A0ABR7FZJ1</accession>
<keyword evidence="12" id="KW-1185">Reference proteome</keyword>
<comment type="subcellular location">
    <subcellularLocation>
        <location evidence="8">Cytoplasm</location>
    </subcellularLocation>
</comment>
<comment type="catalytic activity">
    <reaction evidence="6 8">
        <text>dCMP + ATP = dCDP + ADP</text>
        <dbReference type="Rhea" id="RHEA:25094"/>
        <dbReference type="ChEBI" id="CHEBI:30616"/>
        <dbReference type="ChEBI" id="CHEBI:57566"/>
        <dbReference type="ChEBI" id="CHEBI:58593"/>
        <dbReference type="ChEBI" id="CHEBI:456216"/>
        <dbReference type="EC" id="2.7.4.25"/>
    </reaction>
</comment>
<gene>
    <name evidence="8" type="primary">cmk</name>
    <name evidence="11" type="ORF">H8S01_02810</name>
</gene>
<feature type="domain" description="Cytidylate kinase" evidence="10">
    <location>
        <begin position="5"/>
        <end position="218"/>
    </location>
</feature>
<dbReference type="GO" id="GO:0016301">
    <property type="term" value="F:kinase activity"/>
    <property type="evidence" value="ECO:0007669"/>
    <property type="project" value="UniProtKB-KW"/>
</dbReference>
<evidence type="ECO:0000256" key="1">
    <source>
        <dbReference type="ARBA" id="ARBA00009427"/>
    </source>
</evidence>
<evidence type="ECO:0000256" key="5">
    <source>
        <dbReference type="ARBA" id="ARBA00022840"/>
    </source>
</evidence>
<protein>
    <recommendedName>
        <fullName evidence="8">Cytidylate kinase</fullName>
        <shortName evidence="8">CK</shortName>
        <ecNumber evidence="8">2.7.4.25</ecNumber>
    </recommendedName>
    <alternativeName>
        <fullName evidence="8">Cytidine monophosphate kinase</fullName>
        <shortName evidence="8">CMP kinase</shortName>
    </alternativeName>
</protein>
<organism evidence="11 12">
    <name type="scientific">Lachnospira hominis</name>
    <name type="common">ex Liu et al. 2021</name>
    <dbReference type="NCBI Taxonomy" id="2763051"/>
    <lineage>
        <taxon>Bacteria</taxon>
        <taxon>Bacillati</taxon>
        <taxon>Bacillota</taxon>
        <taxon>Clostridia</taxon>
        <taxon>Lachnospirales</taxon>
        <taxon>Lachnospiraceae</taxon>
        <taxon>Lachnospira</taxon>
    </lineage>
</organism>
<keyword evidence="2 8" id="KW-0808">Transferase</keyword>
<proteinExistence type="inferred from homology"/>
<dbReference type="EMBL" id="JACOPD010000002">
    <property type="protein sequence ID" value="MBC5679891.1"/>
    <property type="molecule type" value="Genomic_DNA"/>
</dbReference>
<feature type="coiled-coil region" evidence="9">
    <location>
        <begin position="96"/>
        <end position="123"/>
    </location>
</feature>
<dbReference type="Pfam" id="PF02224">
    <property type="entry name" value="Cytidylate_kin"/>
    <property type="match status" value="1"/>
</dbReference>
<dbReference type="InterPro" id="IPR011994">
    <property type="entry name" value="Cytidylate_kinase_dom"/>
</dbReference>
<dbReference type="CDD" id="cd02020">
    <property type="entry name" value="CMPK"/>
    <property type="match status" value="1"/>
</dbReference>